<dbReference type="AlphaFoldDB" id="A0A553JM94"/>
<organism evidence="2 3">
    <name type="scientific">Shewanella hanedai</name>
    <name type="common">Alteromonas hanedai</name>
    <dbReference type="NCBI Taxonomy" id="25"/>
    <lineage>
        <taxon>Bacteria</taxon>
        <taxon>Pseudomonadati</taxon>
        <taxon>Pseudomonadota</taxon>
        <taxon>Gammaproteobacteria</taxon>
        <taxon>Alteromonadales</taxon>
        <taxon>Shewanellaceae</taxon>
        <taxon>Shewanella</taxon>
    </lineage>
</organism>
<reference evidence="3" key="1">
    <citation type="submission" date="2019-07" db="EMBL/GenBank/DDBJ databases">
        <title>Shewanella sp. YLB-08 draft genomic sequence.</title>
        <authorList>
            <person name="Yu L."/>
        </authorList>
    </citation>
    <scope>NUCLEOTIDE SEQUENCE [LARGE SCALE GENOMIC DNA]</scope>
    <source>
        <strain evidence="3">JCM 20706</strain>
    </source>
</reference>
<dbReference type="Proteomes" id="UP000318126">
    <property type="component" value="Unassembled WGS sequence"/>
</dbReference>
<sequence>MMSRPQVDFEKVLASEGVPLTAEGVTALLEADVIAANSIISNNSAMSPFWKLFSACVVTPVLWLIKTLLANHVLPGMFAATASEFYLELKAWDVGLERKLAVKTRGYISVNKIDINADILIKAGTRVQTDNRLGAIYTLLVLTDTVIPAGTLTKTILCEADMAGAGHNLGAGYYYQLPETVEGIESVSNIGDWITQAGADKETDDDLALRIRDQFASVGNYHIDAVYRAAISTFAGISSDLLYFEHEAPRGPGTANCHVMMEVGETPQVLIDDINQYINVQGNHGHGDDLLAQVIASKPTDLTLDIWHIANLEVDEIATLMSDIESRIRAAFRGSDLHPSLTRTKPQSVFVFSILSSELHAMLPQLNSVRWGNDDLVNGLELPRINSLIITNRGVS</sequence>
<dbReference type="Pfam" id="PF04865">
    <property type="entry name" value="Baseplate_J"/>
    <property type="match status" value="1"/>
</dbReference>
<comment type="caution">
    <text evidence="2">The sequence shown here is derived from an EMBL/GenBank/DDBJ whole genome shotgun (WGS) entry which is preliminary data.</text>
</comment>
<proteinExistence type="predicted"/>
<accession>A0A553JM94</accession>
<dbReference type="OrthoDB" id="6103450at2"/>
<protein>
    <recommendedName>
        <fullName evidence="1">Baseplate protein J-like barrel domain-containing protein</fullName>
    </recommendedName>
</protein>
<feature type="domain" description="Baseplate protein J-like barrel" evidence="1">
    <location>
        <begin position="117"/>
        <end position="195"/>
    </location>
</feature>
<dbReference type="InterPro" id="IPR006949">
    <property type="entry name" value="Barrel_Baseplate_J-like"/>
</dbReference>
<keyword evidence="3" id="KW-1185">Reference proteome</keyword>
<name>A0A553JM94_SHEHA</name>
<gene>
    <name evidence="2" type="ORF">FN961_15110</name>
</gene>
<dbReference type="EMBL" id="VKGK01000018">
    <property type="protein sequence ID" value="TRY13599.1"/>
    <property type="molecule type" value="Genomic_DNA"/>
</dbReference>
<evidence type="ECO:0000259" key="1">
    <source>
        <dbReference type="Pfam" id="PF04865"/>
    </source>
</evidence>
<evidence type="ECO:0000313" key="3">
    <source>
        <dbReference type="Proteomes" id="UP000318126"/>
    </source>
</evidence>
<evidence type="ECO:0000313" key="2">
    <source>
        <dbReference type="EMBL" id="TRY13599.1"/>
    </source>
</evidence>